<dbReference type="Pfam" id="PF07690">
    <property type="entry name" value="MFS_1"/>
    <property type="match status" value="2"/>
</dbReference>
<keyword evidence="3" id="KW-1003">Cell membrane</keyword>
<comment type="subcellular location">
    <subcellularLocation>
        <location evidence="1">Cell membrane</location>
        <topology evidence="1">Multi-pass membrane protein</topology>
    </subcellularLocation>
</comment>
<feature type="transmembrane region" description="Helical" evidence="7">
    <location>
        <begin position="205"/>
        <end position="225"/>
    </location>
</feature>
<feature type="transmembrane region" description="Helical" evidence="7">
    <location>
        <begin position="363"/>
        <end position="382"/>
    </location>
</feature>
<evidence type="ECO:0000256" key="4">
    <source>
        <dbReference type="ARBA" id="ARBA00022692"/>
    </source>
</evidence>
<feature type="transmembrane region" description="Helical" evidence="7">
    <location>
        <begin position="131"/>
        <end position="153"/>
    </location>
</feature>
<feature type="transmembrane region" description="Helical" evidence="7">
    <location>
        <begin position="39"/>
        <end position="61"/>
    </location>
</feature>
<gene>
    <name evidence="9" type="ORF">JGZ15_04885</name>
</gene>
<proteinExistence type="predicted"/>
<dbReference type="InterPro" id="IPR020846">
    <property type="entry name" value="MFS_dom"/>
</dbReference>
<keyword evidence="5 7" id="KW-1133">Transmembrane helix</keyword>
<feature type="transmembrane region" description="Helical" evidence="7">
    <location>
        <begin position="97"/>
        <end position="119"/>
    </location>
</feature>
<evidence type="ECO:0000256" key="1">
    <source>
        <dbReference type="ARBA" id="ARBA00004651"/>
    </source>
</evidence>
<name>A0A7T7SXK5_STAPS</name>
<dbReference type="AlphaFoldDB" id="A0A7T7SXK5"/>
<dbReference type="Gene3D" id="1.20.1250.20">
    <property type="entry name" value="MFS general substrate transporter like domains"/>
    <property type="match status" value="2"/>
</dbReference>
<dbReference type="Proteomes" id="UP000595859">
    <property type="component" value="Chromosome"/>
</dbReference>
<keyword evidence="2" id="KW-0813">Transport</keyword>
<dbReference type="PROSITE" id="PS50850">
    <property type="entry name" value="MFS"/>
    <property type="match status" value="1"/>
</dbReference>
<accession>A0A7T7SXK5</accession>
<evidence type="ECO:0000256" key="3">
    <source>
        <dbReference type="ARBA" id="ARBA00022475"/>
    </source>
</evidence>
<evidence type="ECO:0000313" key="9">
    <source>
        <dbReference type="EMBL" id="QQM98939.1"/>
    </source>
</evidence>
<feature type="transmembrane region" description="Helical" evidence="7">
    <location>
        <begin position="159"/>
        <end position="179"/>
    </location>
</feature>
<dbReference type="EMBL" id="CP066884">
    <property type="protein sequence ID" value="QQM98939.1"/>
    <property type="molecule type" value="Genomic_DNA"/>
</dbReference>
<feature type="transmembrane region" description="Helical" evidence="7">
    <location>
        <begin position="277"/>
        <end position="305"/>
    </location>
</feature>
<dbReference type="GO" id="GO:0005886">
    <property type="term" value="C:plasma membrane"/>
    <property type="evidence" value="ECO:0007669"/>
    <property type="project" value="UniProtKB-SubCell"/>
</dbReference>
<sequence>MNMPKEIWWLVIGMAINITGASFLWPLNTIYMNEELDKSLSTAGLVLMVNSFGMIVGNLLGGTLFDKLGGYRTIMLGTIVSLCATILLNFFHGWPWYAIWLIMLGFGGGMIIPAIYAMAGAVWPQGGRQTFNAIYLAQNIGVALGAALGGFVAELSFNYIFMANLAMYVIFFFIALFQFNMDYQATVKHQETLENVAHIQNKKHFTALILLCVMFALCWIAYVQWQTTIASFTQSIGISMSQYSLLWTVNGVLILVGQPLILPIIHLIKGRLKKQLYFGLVVFILSFFVTSFATSFSIFVVGMVIMTFAEMFVWPAVPTIANNLAPKGREGVYQGIVNSASTVGKAFGPLVGGILVDVFNMQIMFLSMIGLLVIAMAFLTIYDRKVDPKTLYR</sequence>
<dbReference type="InterPro" id="IPR050171">
    <property type="entry name" value="MFS_Transporters"/>
</dbReference>
<evidence type="ECO:0000256" key="7">
    <source>
        <dbReference type="SAM" id="Phobius"/>
    </source>
</evidence>
<dbReference type="RefSeq" id="WP_200361282.1">
    <property type="nucleotide sequence ID" value="NZ_CP066884.1"/>
</dbReference>
<evidence type="ECO:0000259" key="8">
    <source>
        <dbReference type="PROSITE" id="PS50850"/>
    </source>
</evidence>
<dbReference type="GO" id="GO:0022857">
    <property type="term" value="F:transmembrane transporter activity"/>
    <property type="evidence" value="ECO:0007669"/>
    <property type="project" value="InterPro"/>
</dbReference>
<dbReference type="CDD" id="cd17329">
    <property type="entry name" value="MFS_MdtH_MDR_like"/>
    <property type="match status" value="1"/>
</dbReference>
<dbReference type="InterPro" id="IPR011701">
    <property type="entry name" value="MFS"/>
</dbReference>
<keyword evidence="6 7" id="KW-0472">Membrane</keyword>
<feature type="domain" description="Major facilitator superfamily (MFS) profile" evidence="8">
    <location>
        <begin position="6"/>
        <end position="387"/>
    </location>
</feature>
<organism evidence="9 10">
    <name type="scientific">Staphylococcus pseudintermedius</name>
    <dbReference type="NCBI Taxonomy" id="283734"/>
    <lineage>
        <taxon>Bacteria</taxon>
        <taxon>Bacillati</taxon>
        <taxon>Bacillota</taxon>
        <taxon>Bacilli</taxon>
        <taxon>Bacillales</taxon>
        <taxon>Staphylococcaceae</taxon>
        <taxon>Staphylococcus</taxon>
        <taxon>Staphylococcus intermedius group</taxon>
    </lineage>
</organism>
<reference evidence="9 10" key="1">
    <citation type="submission" date="2020-12" db="EMBL/GenBank/DDBJ databases">
        <title>Whole genome sequencing and de novo assembly of Staphylococcus pseudintermedius: a novel pangenome approach to unravel pathogenesis of canine pyoderma.</title>
        <authorList>
            <person name="Ferrer L."/>
            <person name="Perez D."/>
            <person name="Fonticoba R."/>
            <person name="Vines J."/>
            <person name="Fabregas N."/>
            <person name="Madronero S."/>
            <person name="Meroni G."/>
            <person name="Martino P."/>
            <person name="Martinez S."/>
            <person name="Cusco A."/>
            <person name="Migura L."/>
            <person name="Francino O."/>
        </authorList>
    </citation>
    <scope>NUCLEOTIDE SEQUENCE [LARGE SCALE GENOMIC DNA]</scope>
    <source>
        <strain evidence="9 10">HSP080</strain>
    </source>
</reference>
<dbReference type="InterPro" id="IPR036259">
    <property type="entry name" value="MFS_trans_sf"/>
</dbReference>
<evidence type="ECO:0000313" key="10">
    <source>
        <dbReference type="Proteomes" id="UP000595859"/>
    </source>
</evidence>
<dbReference type="SUPFAM" id="SSF103473">
    <property type="entry name" value="MFS general substrate transporter"/>
    <property type="match status" value="1"/>
</dbReference>
<dbReference type="PANTHER" id="PTHR23517">
    <property type="entry name" value="RESISTANCE PROTEIN MDTM, PUTATIVE-RELATED-RELATED"/>
    <property type="match status" value="1"/>
</dbReference>
<evidence type="ECO:0000256" key="2">
    <source>
        <dbReference type="ARBA" id="ARBA00022448"/>
    </source>
</evidence>
<feature type="transmembrane region" description="Helical" evidence="7">
    <location>
        <begin position="245"/>
        <end position="265"/>
    </location>
</feature>
<keyword evidence="4 7" id="KW-0812">Transmembrane</keyword>
<feature type="transmembrane region" description="Helical" evidence="7">
    <location>
        <begin position="73"/>
        <end position="91"/>
    </location>
</feature>
<dbReference type="PANTHER" id="PTHR23517:SF10">
    <property type="entry name" value="MAJOR FACILITATOR SUPERFAMILY (MFS) PROFILE DOMAIN-CONTAINING PROTEIN"/>
    <property type="match status" value="1"/>
</dbReference>
<evidence type="ECO:0000256" key="6">
    <source>
        <dbReference type="ARBA" id="ARBA00023136"/>
    </source>
</evidence>
<feature type="transmembrane region" description="Helical" evidence="7">
    <location>
        <begin position="7"/>
        <end position="27"/>
    </location>
</feature>
<evidence type="ECO:0000256" key="5">
    <source>
        <dbReference type="ARBA" id="ARBA00022989"/>
    </source>
</evidence>
<protein>
    <submittedName>
        <fullName evidence="9">MFS transporter</fullName>
    </submittedName>
</protein>